<evidence type="ECO:0000256" key="3">
    <source>
        <dbReference type="SAM" id="SignalP"/>
    </source>
</evidence>
<feature type="transmembrane region" description="Helical" evidence="2">
    <location>
        <begin position="593"/>
        <end position="618"/>
    </location>
</feature>
<keyword evidence="2" id="KW-0472">Membrane</keyword>
<dbReference type="GO" id="GO:0070004">
    <property type="term" value="F:cysteine-type exopeptidase activity"/>
    <property type="evidence" value="ECO:0007669"/>
    <property type="project" value="InterPro"/>
</dbReference>
<dbReference type="GO" id="GO:0016805">
    <property type="term" value="F:dipeptidase activity"/>
    <property type="evidence" value="ECO:0007669"/>
    <property type="project" value="InterPro"/>
</dbReference>
<protein>
    <recommendedName>
        <fullName evidence="5">Peptidase</fullName>
    </recommendedName>
</protein>
<dbReference type="InterPro" id="IPR005322">
    <property type="entry name" value="Peptidase_C69"/>
</dbReference>
<gene>
    <name evidence="4" type="ORF">H257_08848</name>
</gene>
<dbReference type="STRING" id="112090.W4GDT1"/>
<keyword evidence="2" id="KW-1133">Transmembrane helix</keyword>
<dbReference type="Pfam" id="PF03577">
    <property type="entry name" value="Peptidase_C69"/>
    <property type="match status" value="1"/>
</dbReference>
<sequence>MKRFSTACVVAAASLGLVEGANDHQDRCTAILVGAKASVTGTPMTTHSNDCSDCDFRLVKVPPMTHAPGAMRDVLLFASQYPRYVGNARGYGYARDRLDPLSGFTNWTDTVPIAQIPQVNTTFGYLEGVYGIMNDQQLAMGESTCGAKFYAKPVGHGGAAYFDVTELTRLALERTATARAAIALMGQLAETYGYYGMFWDDSNVGADPASCAGEALTIADATGDAWMFHILPDDTGTSAVWVAQRVPDTHITAVANEFVIHSVDLADSDNFMGSANMHEIASRHGFWDPATEFDFAVAFGAKPSGWQYGITRRVWRVLTLANPHLDLSPLTDGYATTYPFSVQVAQPLAAADLMRFHRDHYENTPYDLTQGPAAGPYGNPNRYGVGHAARPGGHFERAISIFSATYTFVASIHPTNAHLGFLWFGPYAPHATMYVPIFAASTDVPPSASQGSLRHFNKSALFWSNLAVGNYASTWYKFARPVVAAAQQVVEADALAALQTVYDGAHSVLASQGDVADFLTRASHTFADKGLAASHSLFDALVTRFHDGSIVSDLTEASFTVASMGYPQSWLDRVGYYDDNITTSQSMDENCNVYLSGSIVGSFCVLVVLALAGGFHLGQRANRMGKTKRGYAYIQ</sequence>
<organism evidence="4">
    <name type="scientific">Aphanomyces astaci</name>
    <name type="common">Crayfish plague agent</name>
    <dbReference type="NCBI Taxonomy" id="112090"/>
    <lineage>
        <taxon>Eukaryota</taxon>
        <taxon>Sar</taxon>
        <taxon>Stramenopiles</taxon>
        <taxon>Oomycota</taxon>
        <taxon>Saprolegniomycetes</taxon>
        <taxon>Saprolegniales</taxon>
        <taxon>Verrucalvaceae</taxon>
        <taxon>Aphanomyces</taxon>
    </lineage>
</organism>
<dbReference type="PANTHER" id="PTHR12994:SF17">
    <property type="entry name" value="LD30995P"/>
    <property type="match status" value="1"/>
</dbReference>
<dbReference type="GO" id="GO:0006508">
    <property type="term" value="P:proteolysis"/>
    <property type="evidence" value="ECO:0007669"/>
    <property type="project" value="InterPro"/>
</dbReference>
<dbReference type="OrthoDB" id="5175656at2759"/>
<feature type="chain" id="PRO_5004840924" description="Peptidase" evidence="3">
    <location>
        <begin position="21"/>
        <end position="635"/>
    </location>
</feature>
<reference evidence="4" key="1">
    <citation type="submission" date="2013-12" db="EMBL/GenBank/DDBJ databases">
        <title>The Genome Sequence of Aphanomyces astaci APO3.</title>
        <authorList>
            <consortium name="The Broad Institute Genomics Platform"/>
            <person name="Russ C."/>
            <person name="Tyler B."/>
            <person name="van West P."/>
            <person name="Dieguez-Uribeondo J."/>
            <person name="Young S.K."/>
            <person name="Zeng Q."/>
            <person name="Gargeya S."/>
            <person name="Fitzgerald M."/>
            <person name="Abouelleil A."/>
            <person name="Alvarado L."/>
            <person name="Chapman S.B."/>
            <person name="Gainer-Dewar J."/>
            <person name="Goldberg J."/>
            <person name="Griggs A."/>
            <person name="Gujja S."/>
            <person name="Hansen M."/>
            <person name="Howarth C."/>
            <person name="Imamovic A."/>
            <person name="Ireland A."/>
            <person name="Larimer J."/>
            <person name="McCowan C."/>
            <person name="Murphy C."/>
            <person name="Pearson M."/>
            <person name="Poon T.W."/>
            <person name="Priest M."/>
            <person name="Roberts A."/>
            <person name="Saif S."/>
            <person name="Shea T."/>
            <person name="Sykes S."/>
            <person name="Wortman J."/>
            <person name="Nusbaum C."/>
            <person name="Birren B."/>
        </authorList>
    </citation>
    <scope>NUCLEOTIDE SEQUENCE [LARGE SCALE GENOMIC DNA]</scope>
    <source>
        <strain evidence="4">APO3</strain>
    </source>
</reference>
<proteinExistence type="inferred from homology"/>
<feature type="signal peptide" evidence="3">
    <location>
        <begin position="1"/>
        <end position="20"/>
    </location>
</feature>
<accession>W4GDT1</accession>
<evidence type="ECO:0000256" key="1">
    <source>
        <dbReference type="ARBA" id="ARBA00005705"/>
    </source>
</evidence>
<dbReference type="RefSeq" id="XP_009833218.1">
    <property type="nucleotide sequence ID" value="XM_009834916.1"/>
</dbReference>
<dbReference type="EMBL" id="KI913133">
    <property type="protein sequence ID" value="ETV77431.1"/>
    <property type="molecule type" value="Genomic_DNA"/>
</dbReference>
<comment type="similarity">
    <text evidence="1">Belongs to the peptidase C69 family. Secernin subfamily.</text>
</comment>
<evidence type="ECO:0000313" key="4">
    <source>
        <dbReference type="EMBL" id="ETV77431.1"/>
    </source>
</evidence>
<dbReference type="PANTHER" id="PTHR12994">
    <property type="entry name" value="SECERNIN"/>
    <property type="match status" value="1"/>
</dbReference>
<evidence type="ECO:0008006" key="5">
    <source>
        <dbReference type="Google" id="ProtNLM"/>
    </source>
</evidence>
<keyword evidence="2" id="KW-0812">Transmembrane</keyword>
<keyword evidence="3" id="KW-0732">Signal</keyword>
<dbReference type="AlphaFoldDB" id="W4GDT1"/>
<dbReference type="VEuPathDB" id="FungiDB:H257_08848"/>
<name>W4GDT1_APHAT</name>
<dbReference type="GeneID" id="20810844"/>
<evidence type="ECO:0000256" key="2">
    <source>
        <dbReference type="SAM" id="Phobius"/>
    </source>
</evidence>